<dbReference type="PANTHER" id="PTHR46696:SF6">
    <property type="entry name" value="P450, PUTATIVE (EUROFUNG)-RELATED"/>
    <property type="match status" value="1"/>
</dbReference>
<dbReference type="Pfam" id="PF00067">
    <property type="entry name" value="p450"/>
    <property type="match status" value="1"/>
</dbReference>
<evidence type="ECO:0000313" key="3">
    <source>
        <dbReference type="EMBL" id="GAA4638797.1"/>
    </source>
</evidence>
<keyword evidence="2" id="KW-0503">Monooxygenase</keyword>
<keyword evidence="2" id="KW-0408">Iron</keyword>
<dbReference type="Gene3D" id="1.10.630.10">
    <property type="entry name" value="Cytochrome P450"/>
    <property type="match status" value="1"/>
</dbReference>
<keyword evidence="2" id="KW-0349">Heme</keyword>
<dbReference type="InterPro" id="IPR036396">
    <property type="entry name" value="Cyt_P450_sf"/>
</dbReference>
<accession>A0ABP8UW53</accession>
<comment type="similarity">
    <text evidence="1 2">Belongs to the cytochrome P450 family.</text>
</comment>
<comment type="caution">
    <text evidence="3">The sequence shown here is derived from an EMBL/GenBank/DDBJ whole genome shotgun (WGS) entry which is preliminary data.</text>
</comment>
<dbReference type="EMBL" id="BAABHK010000024">
    <property type="protein sequence ID" value="GAA4638797.1"/>
    <property type="molecule type" value="Genomic_DNA"/>
</dbReference>
<dbReference type="RefSeq" id="WP_345442351.1">
    <property type="nucleotide sequence ID" value="NZ_BAABHK010000024.1"/>
</dbReference>
<sequence length="397" mass="44635">MEPTRCPYPFRRAAPLDPPAELQKLRAEPVVQVTLPSGDTAWLVTRYKDVRALLADPRLSRNLSRPGAARISKNNRLFQDPKMDPDPPEHTRIRRLVMRALTAARVERLRPRVQQITDELIDRMAERTPPVDLNETLAFPLPIRVVCELIGVPAEDQDRFRGWTQAFLSISGLGSDEIERSMAELDQYMRALIIAKRGEPGDDLISAMIAVRDQEDGRLSEYELHWWSRLLVLVGFETTAVQLGACVAMLLSRPDQLKLLRDDPGLMPHAIEELLRWKLVGSSVTMLRYATEDIEVGGVVIPAGSSVIPGADFANQDDTVFDRPEVFDITRTDNPHLTFSAGVHFCAGSSLARLELEVALSTLLRRFPGLSLAVAPHEIQRRADKFLENFVEIPVTW</sequence>
<protein>
    <submittedName>
        <fullName evidence="3">Cytochrome P450</fullName>
    </submittedName>
</protein>
<dbReference type="SUPFAM" id="SSF48264">
    <property type="entry name" value="Cytochrome P450"/>
    <property type="match status" value="1"/>
</dbReference>
<gene>
    <name evidence="3" type="ORF">GCM10023196_097950</name>
</gene>
<evidence type="ECO:0000313" key="4">
    <source>
        <dbReference type="Proteomes" id="UP001501442"/>
    </source>
</evidence>
<organism evidence="3 4">
    <name type="scientific">Actinoallomurus vinaceus</name>
    <dbReference type="NCBI Taxonomy" id="1080074"/>
    <lineage>
        <taxon>Bacteria</taxon>
        <taxon>Bacillati</taxon>
        <taxon>Actinomycetota</taxon>
        <taxon>Actinomycetes</taxon>
        <taxon>Streptosporangiales</taxon>
        <taxon>Thermomonosporaceae</taxon>
        <taxon>Actinoallomurus</taxon>
    </lineage>
</organism>
<keyword evidence="2" id="KW-0479">Metal-binding</keyword>
<evidence type="ECO:0000256" key="2">
    <source>
        <dbReference type="RuleBase" id="RU000461"/>
    </source>
</evidence>
<dbReference type="InterPro" id="IPR017972">
    <property type="entry name" value="Cyt_P450_CS"/>
</dbReference>
<name>A0ABP8UW53_9ACTN</name>
<evidence type="ECO:0000256" key="1">
    <source>
        <dbReference type="ARBA" id="ARBA00010617"/>
    </source>
</evidence>
<dbReference type="PROSITE" id="PS00086">
    <property type="entry name" value="CYTOCHROME_P450"/>
    <property type="match status" value="1"/>
</dbReference>
<dbReference type="InterPro" id="IPR002397">
    <property type="entry name" value="Cyt_P450_B"/>
</dbReference>
<dbReference type="InterPro" id="IPR001128">
    <property type="entry name" value="Cyt_P450"/>
</dbReference>
<keyword evidence="2" id="KW-0560">Oxidoreductase</keyword>
<keyword evidence="4" id="KW-1185">Reference proteome</keyword>
<dbReference type="Proteomes" id="UP001501442">
    <property type="component" value="Unassembled WGS sequence"/>
</dbReference>
<reference evidence="4" key="1">
    <citation type="journal article" date="2019" name="Int. J. Syst. Evol. Microbiol.">
        <title>The Global Catalogue of Microorganisms (GCM) 10K type strain sequencing project: providing services to taxonomists for standard genome sequencing and annotation.</title>
        <authorList>
            <consortium name="The Broad Institute Genomics Platform"/>
            <consortium name="The Broad Institute Genome Sequencing Center for Infectious Disease"/>
            <person name="Wu L."/>
            <person name="Ma J."/>
        </authorList>
    </citation>
    <scope>NUCLEOTIDE SEQUENCE [LARGE SCALE GENOMIC DNA]</scope>
    <source>
        <strain evidence="4">JCM 17939</strain>
    </source>
</reference>
<dbReference type="CDD" id="cd11031">
    <property type="entry name" value="Cyp158A-like"/>
    <property type="match status" value="1"/>
</dbReference>
<dbReference type="PRINTS" id="PR00359">
    <property type="entry name" value="BP450"/>
</dbReference>
<proteinExistence type="inferred from homology"/>
<dbReference type="PANTHER" id="PTHR46696">
    <property type="entry name" value="P450, PUTATIVE (EUROFUNG)-RELATED"/>
    <property type="match status" value="1"/>
</dbReference>